<dbReference type="InterPro" id="IPR015943">
    <property type="entry name" value="WD40/YVTN_repeat-like_dom_sf"/>
</dbReference>
<evidence type="ECO:0000313" key="3">
    <source>
        <dbReference type="EMBL" id="KAF9419001.1"/>
    </source>
</evidence>
<dbReference type="GO" id="GO:0003723">
    <property type="term" value="F:RNA binding"/>
    <property type="evidence" value="ECO:0007669"/>
    <property type="project" value="TreeGrafter"/>
</dbReference>
<feature type="domain" description="Anaphase-promoting complex subunit 4-like WD40" evidence="2">
    <location>
        <begin position="108"/>
        <end position="193"/>
    </location>
</feature>
<reference evidence="3" key="1">
    <citation type="submission" date="2020-08" db="EMBL/GenBank/DDBJ databases">
        <title>Spodoptera exigua strain:BAW_Kor-Di-RS1 Genome sequencing and assembly.</title>
        <authorList>
            <person name="Kim J."/>
            <person name="Nam H.Y."/>
            <person name="Kwon M."/>
            <person name="Choi J.H."/>
            <person name="Cho S.R."/>
            <person name="Kim G.-H."/>
        </authorList>
    </citation>
    <scope>NUCLEOTIDE SEQUENCE</scope>
    <source>
        <strain evidence="3">BAW_Kor-Di-RS1</strain>
        <tissue evidence="3">Whole-body</tissue>
    </source>
</reference>
<dbReference type="InterPro" id="IPR001680">
    <property type="entry name" value="WD40_rpt"/>
</dbReference>
<proteinExistence type="predicted"/>
<dbReference type="SUPFAM" id="SSF50978">
    <property type="entry name" value="WD40 repeat-like"/>
    <property type="match status" value="1"/>
</dbReference>
<dbReference type="InterPro" id="IPR046351">
    <property type="entry name" value="UTP4"/>
</dbReference>
<dbReference type="GO" id="GO:0032040">
    <property type="term" value="C:small-subunit processome"/>
    <property type="evidence" value="ECO:0007669"/>
    <property type="project" value="TreeGrafter"/>
</dbReference>
<feature type="repeat" description="WD" evidence="1">
    <location>
        <begin position="11"/>
        <end position="45"/>
    </location>
</feature>
<dbReference type="Pfam" id="PF12894">
    <property type="entry name" value="ANAPC4_WD40"/>
    <property type="match status" value="1"/>
</dbReference>
<dbReference type="GO" id="GO:0000462">
    <property type="term" value="P:maturation of SSU-rRNA from tricistronic rRNA transcript (SSU-rRNA, 5.8S rRNA, LSU-rRNA)"/>
    <property type="evidence" value="ECO:0007669"/>
    <property type="project" value="InterPro"/>
</dbReference>
<dbReference type="PROSITE" id="PS50082">
    <property type="entry name" value="WD_REPEATS_2"/>
    <property type="match status" value="1"/>
</dbReference>
<dbReference type="Pfam" id="PF00400">
    <property type="entry name" value="WD40"/>
    <property type="match status" value="1"/>
</dbReference>
<dbReference type="SUPFAM" id="SSF101898">
    <property type="entry name" value="NHL repeat"/>
    <property type="match status" value="1"/>
</dbReference>
<organism evidence="3 4">
    <name type="scientific">Spodoptera exigua</name>
    <name type="common">Beet armyworm</name>
    <name type="synonym">Noctua fulgens</name>
    <dbReference type="NCBI Taxonomy" id="7107"/>
    <lineage>
        <taxon>Eukaryota</taxon>
        <taxon>Metazoa</taxon>
        <taxon>Ecdysozoa</taxon>
        <taxon>Arthropoda</taxon>
        <taxon>Hexapoda</taxon>
        <taxon>Insecta</taxon>
        <taxon>Pterygota</taxon>
        <taxon>Neoptera</taxon>
        <taxon>Endopterygota</taxon>
        <taxon>Lepidoptera</taxon>
        <taxon>Glossata</taxon>
        <taxon>Ditrysia</taxon>
        <taxon>Noctuoidea</taxon>
        <taxon>Noctuidae</taxon>
        <taxon>Amphipyrinae</taxon>
        <taxon>Spodoptera</taxon>
    </lineage>
</organism>
<protein>
    <recommendedName>
        <fullName evidence="2">Anaphase-promoting complex subunit 4-like WD40 domain-containing protein</fullName>
    </recommendedName>
</protein>
<sequence length="708" mass="78879">MACKVHRVRYYNPKPQPINCVSFNKTSKQIAVARGDASIEIWDLNYAPYLVKFIPGVENGSVEALGWAKNRLLSTGLGGALIEWDLEKLCLKTTVLLTGYAAWCLDVNPDNTLVAVGTEQGYVNLYNVDNDEIVYRKLFDKQEGRILCCKFNNKGDVLVTGSINTIRVWNVNTGHAITRMSVSRRGREVIVWCLDILSDNTIVSGDSLGRLILWDGTLGDQIESYSTHKADILSIAVSDDEKSLFCSGVDPVIMNFIKVNKNMGKLTEAHWVKNVQRNIHEHDVRGLVIHGEKLISVGVDGYLTFSSYPPKWVMRLPPMIPAPRSSICVQKKLLLLRYSNHLEVWKLGSYATNNDGNVLISNVNTTLDSSQTENNDLEQDSTIDVISRAKAENTQKQTLKLTGKPTKLVSVQTKGKKQIQCCALSPSGELVVYSTASNIRMLKLDTEDEEQSNISLSKLLINGLPEGGCDCVAFTDDSNTMVVHMAGTLHVLQVDLEAGATPVQTLNLEKHLQAKSILHLYISKKSPKGVTYLVVADTVGCISVWTQNAKKFEFYVSLPQYHCLPSALVVDSQREYLIVTYVDQKIVEYELQEKRFTSWPGPALPPEWYSRKSVVSSISVHPTRNSVLFQDETSLWVMDRTAQEAVEPVAKRKSKPGSKNVGLRIVPIKYLAGFHWIDQDEAVTLEVLPENIVSQLPPIAATKRHGHI</sequence>
<name>A0A835L8G4_SPOEX</name>
<dbReference type="PANTHER" id="PTHR44163:SF1">
    <property type="entry name" value="U3 SMALL NUCLEOLAR RNA-ASSOCIATED PROTEIN 4 HOMOLOG"/>
    <property type="match status" value="1"/>
</dbReference>
<dbReference type="EMBL" id="JACKWZ010000048">
    <property type="protein sequence ID" value="KAF9419001.1"/>
    <property type="molecule type" value="Genomic_DNA"/>
</dbReference>
<dbReference type="GO" id="GO:0034455">
    <property type="term" value="C:t-UTP complex"/>
    <property type="evidence" value="ECO:0007669"/>
    <property type="project" value="TreeGrafter"/>
</dbReference>
<dbReference type="Proteomes" id="UP000648187">
    <property type="component" value="Unassembled WGS sequence"/>
</dbReference>
<dbReference type="Gene3D" id="2.130.10.10">
    <property type="entry name" value="YVTN repeat-like/Quinoprotein amine dehydrogenase"/>
    <property type="match status" value="3"/>
</dbReference>
<dbReference type="PANTHER" id="PTHR44163">
    <property type="entry name" value="U3 SMALL NUCLEOLAR RNA-ASSOCIATED PROTEIN 4 HOMOLOG"/>
    <property type="match status" value="1"/>
</dbReference>
<evidence type="ECO:0000256" key="1">
    <source>
        <dbReference type="PROSITE-ProRule" id="PRU00221"/>
    </source>
</evidence>
<dbReference type="InterPro" id="IPR036322">
    <property type="entry name" value="WD40_repeat_dom_sf"/>
</dbReference>
<keyword evidence="1" id="KW-0853">WD repeat</keyword>
<dbReference type="GO" id="GO:0030686">
    <property type="term" value="C:90S preribosome"/>
    <property type="evidence" value="ECO:0007669"/>
    <property type="project" value="InterPro"/>
</dbReference>
<comment type="caution">
    <text evidence="3">The sequence shown here is derived from an EMBL/GenBank/DDBJ whole genome shotgun (WGS) entry which is preliminary data.</text>
</comment>
<evidence type="ECO:0000313" key="4">
    <source>
        <dbReference type="Proteomes" id="UP000648187"/>
    </source>
</evidence>
<gene>
    <name evidence="3" type="ORF">HW555_004328</name>
</gene>
<dbReference type="InterPro" id="IPR024977">
    <property type="entry name" value="Apc4-like_WD40_dom"/>
</dbReference>
<dbReference type="SMART" id="SM00320">
    <property type="entry name" value="WD40"/>
    <property type="match status" value="7"/>
</dbReference>
<accession>A0A835L8G4</accession>
<evidence type="ECO:0000259" key="2">
    <source>
        <dbReference type="Pfam" id="PF12894"/>
    </source>
</evidence>
<dbReference type="AlphaFoldDB" id="A0A835L8G4"/>
<keyword evidence="4" id="KW-1185">Reference proteome</keyword>